<keyword evidence="1" id="KW-1133">Transmembrane helix</keyword>
<feature type="transmembrane region" description="Helical" evidence="1">
    <location>
        <begin position="21"/>
        <end position="39"/>
    </location>
</feature>
<name>A0A2X1H2L3_CAPOC</name>
<keyword evidence="1" id="KW-0472">Membrane</keyword>
<evidence type="ECO:0000313" key="3">
    <source>
        <dbReference type="Proteomes" id="UP000249891"/>
    </source>
</evidence>
<evidence type="ECO:0000256" key="1">
    <source>
        <dbReference type="SAM" id="Phobius"/>
    </source>
</evidence>
<gene>
    <name evidence="2" type="ORF">NCTC11546_00036</name>
</gene>
<sequence>MIEQLFYINHSPFFERLMQDFAYLRLGNVLLVFGFFALMRNVITSQLIKTIGQKHPIDLRYTLLYHIW</sequence>
<proteinExistence type="predicted"/>
<dbReference type="AlphaFoldDB" id="A0A2X1H2L3"/>
<evidence type="ECO:0000313" key="2">
    <source>
        <dbReference type="EMBL" id="SPV25444.1"/>
    </source>
</evidence>
<protein>
    <submittedName>
        <fullName evidence="2">Uncharacterized protein</fullName>
    </submittedName>
</protein>
<organism evidence="2 3">
    <name type="scientific">Capnocytophaga ochracea</name>
    <dbReference type="NCBI Taxonomy" id="1018"/>
    <lineage>
        <taxon>Bacteria</taxon>
        <taxon>Pseudomonadati</taxon>
        <taxon>Bacteroidota</taxon>
        <taxon>Flavobacteriia</taxon>
        <taxon>Flavobacteriales</taxon>
        <taxon>Flavobacteriaceae</taxon>
        <taxon>Capnocytophaga</taxon>
    </lineage>
</organism>
<keyword evidence="1" id="KW-0812">Transmembrane</keyword>
<reference evidence="2 3" key="1">
    <citation type="submission" date="2018-06" db="EMBL/GenBank/DDBJ databases">
        <authorList>
            <consortium name="Pathogen Informatics"/>
            <person name="Doyle S."/>
        </authorList>
    </citation>
    <scope>NUCLEOTIDE SEQUENCE [LARGE SCALE GENOMIC DNA]</scope>
    <source>
        <strain evidence="2 3">NCTC11546</strain>
    </source>
</reference>
<accession>A0A2X1H2L3</accession>
<dbReference type="Proteomes" id="UP000249891">
    <property type="component" value="Unassembled WGS sequence"/>
</dbReference>
<dbReference type="EMBL" id="UARG01000006">
    <property type="protein sequence ID" value="SPV25444.1"/>
    <property type="molecule type" value="Genomic_DNA"/>
</dbReference>